<feature type="transmembrane region" description="Helical" evidence="1">
    <location>
        <begin position="144"/>
        <end position="163"/>
    </location>
</feature>
<dbReference type="Pfam" id="PF02592">
    <property type="entry name" value="Vut_1"/>
    <property type="match status" value="1"/>
</dbReference>
<dbReference type="InterPro" id="IPR003744">
    <property type="entry name" value="YhhQ"/>
</dbReference>
<dbReference type="PANTHER" id="PTHR34300">
    <property type="entry name" value="QUEUOSINE PRECURSOR TRANSPORTER-RELATED"/>
    <property type="match status" value="1"/>
</dbReference>
<gene>
    <name evidence="2" type="ORF">C900_04770</name>
</gene>
<reference evidence="2 3" key="1">
    <citation type="submission" date="2012-12" db="EMBL/GenBank/DDBJ databases">
        <title>Genome assembly of Fulvivirga imtechensis AK7.</title>
        <authorList>
            <person name="Nupur N."/>
            <person name="Khatri I."/>
            <person name="Kumar R."/>
            <person name="Subramanian S."/>
            <person name="Pinnaka A."/>
        </authorList>
    </citation>
    <scope>NUCLEOTIDE SEQUENCE [LARGE SCALE GENOMIC DNA]</scope>
    <source>
        <strain evidence="2 3">AK7</strain>
    </source>
</reference>
<feature type="transmembrane region" description="Helical" evidence="1">
    <location>
        <begin position="175"/>
        <end position="202"/>
    </location>
</feature>
<feature type="transmembrane region" description="Helical" evidence="1">
    <location>
        <begin position="222"/>
        <end position="243"/>
    </location>
</feature>
<dbReference type="EMBL" id="AMZN01000007">
    <property type="protein sequence ID" value="ELR73259.1"/>
    <property type="molecule type" value="Genomic_DNA"/>
</dbReference>
<dbReference type="NCBIfam" id="TIGR00697">
    <property type="entry name" value="queuosine precursor transporter"/>
    <property type="match status" value="1"/>
</dbReference>
<dbReference type="AlphaFoldDB" id="L8K009"/>
<accession>L8K009</accession>
<keyword evidence="1" id="KW-1003">Cell membrane</keyword>
<feature type="transmembrane region" description="Helical" evidence="1">
    <location>
        <begin position="54"/>
        <end position="76"/>
    </location>
</feature>
<sequence>MKHTIDKKTNLFIILSGIFLTNALLAELVGIKIFSLESSLGFPPAQIKLLDDWVLDFNLTAGVMLWPVVFVTTDIINEYFGKEGVKKISYLTVIFISYAFLIITVVSWLEPASFWLDINKTDDAGNAFDMDYAFDKVFLQGARIIVGSLVAFLIGQLLDVFVFHKLRHITGSKMLWLRATGSTLVSQLIDSFVVLFIAFYLLASADAKWSLAQVLSVGIINYIYKFAVAIIMTPTLYIAHYLIDRYLGKDKAEKMMEDAAAKSTSFF</sequence>
<dbReference type="STRING" id="1237149.C900_04770"/>
<organism evidence="2 3">
    <name type="scientific">Fulvivirga imtechensis AK7</name>
    <dbReference type="NCBI Taxonomy" id="1237149"/>
    <lineage>
        <taxon>Bacteria</taxon>
        <taxon>Pseudomonadati</taxon>
        <taxon>Bacteroidota</taxon>
        <taxon>Cytophagia</taxon>
        <taxon>Cytophagales</taxon>
        <taxon>Fulvivirgaceae</taxon>
        <taxon>Fulvivirga</taxon>
    </lineage>
</organism>
<dbReference type="PATRIC" id="fig|1237149.3.peg.693"/>
<dbReference type="RefSeq" id="WP_009578145.1">
    <property type="nucleotide sequence ID" value="NZ_AMZN01000007.1"/>
</dbReference>
<dbReference type="Proteomes" id="UP000011135">
    <property type="component" value="Unassembled WGS sequence"/>
</dbReference>
<dbReference type="PANTHER" id="PTHR34300:SF2">
    <property type="entry name" value="QUEUOSINE PRECURSOR TRANSPORTER-RELATED"/>
    <property type="match status" value="1"/>
</dbReference>
<keyword evidence="1" id="KW-1133">Transmembrane helix</keyword>
<dbReference type="eggNOG" id="COG1738">
    <property type="taxonomic scope" value="Bacteria"/>
</dbReference>
<evidence type="ECO:0000313" key="3">
    <source>
        <dbReference type="Proteomes" id="UP000011135"/>
    </source>
</evidence>
<keyword evidence="1" id="KW-0813">Transport</keyword>
<keyword evidence="3" id="KW-1185">Reference proteome</keyword>
<keyword evidence="1" id="KW-0472">Membrane</keyword>
<dbReference type="GO" id="GO:0005886">
    <property type="term" value="C:plasma membrane"/>
    <property type="evidence" value="ECO:0007669"/>
    <property type="project" value="UniProtKB-SubCell"/>
</dbReference>
<keyword evidence="1" id="KW-0812">Transmembrane</keyword>
<evidence type="ECO:0000313" key="2">
    <source>
        <dbReference type="EMBL" id="ELR73259.1"/>
    </source>
</evidence>
<comment type="similarity">
    <text evidence="1">Belongs to the vitamin uptake transporter (VUT/ECF) (TC 2.A.88) family. Q precursor transporter subfamily.</text>
</comment>
<comment type="subcellular location">
    <subcellularLocation>
        <location evidence="1">Cell membrane</location>
        <topology evidence="1">Multi-pass membrane protein</topology>
    </subcellularLocation>
</comment>
<dbReference type="OrthoDB" id="9805479at2"/>
<dbReference type="HAMAP" id="MF_02088">
    <property type="entry name" value="Q_prec_transport"/>
    <property type="match status" value="1"/>
</dbReference>
<protein>
    <recommendedName>
        <fullName evidence="1">Probable queuosine precursor transporter</fullName>
        <shortName evidence="1">Q precursor transporter</shortName>
    </recommendedName>
</protein>
<evidence type="ECO:0000256" key="1">
    <source>
        <dbReference type="HAMAP-Rule" id="MF_02088"/>
    </source>
</evidence>
<feature type="transmembrane region" description="Helical" evidence="1">
    <location>
        <begin position="12"/>
        <end position="34"/>
    </location>
</feature>
<comment type="function">
    <text evidence="1">Involved in the import of queuosine (Q) precursors, required for Q precursor salvage.</text>
</comment>
<feature type="transmembrane region" description="Helical" evidence="1">
    <location>
        <begin position="88"/>
        <end position="109"/>
    </location>
</feature>
<proteinExistence type="inferred from homology"/>
<comment type="caution">
    <text evidence="2">The sequence shown here is derived from an EMBL/GenBank/DDBJ whole genome shotgun (WGS) entry which is preliminary data.</text>
</comment>
<dbReference type="GO" id="GO:0022857">
    <property type="term" value="F:transmembrane transporter activity"/>
    <property type="evidence" value="ECO:0007669"/>
    <property type="project" value="UniProtKB-UniRule"/>
</dbReference>
<name>L8K009_9BACT</name>